<dbReference type="Pfam" id="PF04542">
    <property type="entry name" value="Sigma70_r2"/>
    <property type="match status" value="1"/>
</dbReference>
<evidence type="ECO:0000256" key="4">
    <source>
        <dbReference type="ARBA" id="ARBA00023163"/>
    </source>
</evidence>
<keyword evidence="3" id="KW-0731">Sigma factor</keyword>
<evidence type="ECO:0000256" key="1">
    <source>
        <dbReference type="ARBA" id="ARBA00010641"/>
    </source>
</evidence>
<dbReference type="InterPro" id="IPR014284">
    <property type="entry name" value="RNA_pol_sigma-70_dom"/>
</dbReference>
<dbReference type="NCBIfam" id="TIGR02937">
    <property type="entry name" value="sigma70-ECF"/>
    <property type="match status" value="1"/>
</dbReference>
<dbReference type="Gene3D" id="1.10.10.10">
    <property type="entry name" value="Winged helix-like DNA-binding domain superfamily/Winged helix DNA-binding domain"/>
    <property type="match status" value="1"/>
</dbReference>
<accession>A0A953HY30</accession>
<dbReference type="PANTHER" id="PTHR43133:SF59">
    <property type="entry name" value="ECF RNA POLYMERASE SIGMA FACTOR SIGR"/>
    <property type="match status" value="1"/>
</dbReference>
<evidence type="ECO:0000256" key="3">
    <source>
        <dbReference type="ARBA" id="ARBA00023082"/>
    </source>
</evidence>
<feature type="domain" description="RNA polymerase sigma factor 70 region 4 type 2" evidence="7">
    <location>
        <begin position="122"/>
        <end position="172"/>
    </location>
</feature>
<evidence type="ECO:0000256" key="5">
    <source>
        <dbReference type="SAM" id="MobiDB-lite"/>
    </source>
</evidence>
<evidence type="ECO:0000259" key="7">
    <source>
        <dbReference type="Pfam" id="PF08281"/>
    </source>
</evidence>
<gene>
    <name evidence="8" type="ORF">KUV50_17220</name>
</gene>
<keyword evidence="9" id="KW-1185">Reference proteome</keyword>
<dbReference type="InterPro" id="IPR007627">
    <property type="entry name" value="RNA_pol_sigma70_r2"/>
</dbReference>
<dbReference type="AlphaFoldDB" id="A0A953HY30"/>
<dbReference type="RefSeq" id="WP_222581435.1">
    <property type="nucleotide sequence ID" value="NZ_JAHVHU010000019.1"/>
</dbReference>
<dbReference type="InterPro" id="IPR039425">
    <property type="entry name" value="RNA_pol_sigma-70-like"/>
</dbReference>
<name>A0A953HY30_9BACT</name>
<dbReference type="PANTHER" id="PTHR43133">
    <property type="entry name" value="RNA POLYMERASE ECF-TYPE SIGMA FACTO"/>
    <property type="match status" value="1"/>
</dbReference>
<keyword evidence="4" id="KW-0804">Transcription</keyword>
<evidence type="ECO:0000313" key="8">
    <source>
        <dbReference type="EMBL" id="MBY5959898.1"/>
    </source>
</evidence>
<feature type="region of interest" description="Disordered" evidence="5">
    <location>
        <begin position="192"/>
        <end position="214"/>
    </location>
</feature>
<dbReference type="SUPFAM" id="SSF88659">
    <property type="entry name" value="Sigma3 and sigma4 domains of RNA polymerase sigma factors"/>
    <property type="match status" value="1"/>
</dbReference>
<evidence type="ECO:0000313" key="9">
    <source>
        <dbReference type="Proteomes" id="UP000753961"/>
    </source>
</evidence>
<dbReference type="CDD" id="cd06171">
    <property type="entry name" value="Sigma70_r4"/>
    <property type="match status" value="1"/>
</dbReference>
<dbReference type="Pfam" id="PF08281">
    <property type="entry name" value="Sigma70_r4_2"/>
    <property type="match status" value="1"/>
</dbReference>
<comment type="similarity">
    <text evidence="1">Belongs to the sigma-70 factor family. ECF subfamily.</text>
</comment>
<comment type="caution">
    <text evidence="8">The sequence shown here is derived from an EMBL/GenBank/DDBJ whole genome shotgun (WGS) entry which is preliminary data.</text>
</comment>
<reference evidence="8" key="1">
    <citation type="submission" date="2021-06" db="EMBL/GenBank/DDBJ databases">
        <title>44 bacteria genomes isolated from Dapeng, Shenzhen.</title>
        <authorList>
            <person name="Zheng W."/>
            <person name="Yu S."/>
            <person name="Huang Y."/>
        </authorList>
    </citation>
    <scope>NUCLEOTIDE SEQUENCE</scope>
    <source>
        <strain evidence="8">DP5N28-2</strain>
    </source>
</reference>
<proteinExistence type="inferred from homology"/>
<dbReference type="InterPro" id="IPR013324">
    <property type="entry name" value="RNA_pol_sigma_r3/r4-like"/>
</dbReference>
<dbReference type="Proteomes" id="UP000753961">
    <property type="component" value="Unassembled WGS sequence"/>
</dbReference>
<dbReference type="GO" id="GO:0016987">
    <property type="term" value="F:sigma factor activity"/>
    <property type="evidence" value="ECO:0007669"/>
    <property type="project" value="UniProtKB-KW"/>
</dbReference>
<evidence type="ECO:0000256" key="2">
    <source>
        <dbReference type="ARBA" id="ARBA00023015"/>
    </source>
</evidence>
<evidence type="ECO:0000259" key="6">
    <source>
        <dbReference type="Pfam" id="PF04542"/>
    </source>
</evidence>
<sequence>MPELSKRKKDKIFEEELLPNIDALHTFAYHLSFNDDDAKDLVQESFLKAYRALDSYEPGTNAKAWLFKILKNAYINEYRKKVRRPTKVDYEDYIGYQDREDQASIEFLDLREEIFDNLIGDEVTSAVNSLPVDFRAVILLCDVEGFTYEEISRIIDIPIGTVRSRLHRARNMLKEKLASYARRMGYEDKRGQRKIENALEREHRAGDEVSTEEE</sequence>
<dbReference type="EMBL" id="JAHVHU010000019">
    <property type="protein sequence ID" value="MBY5959898.1"/>
    <property type="molecule type" value="Genomic_DNA"/>
</dbReference>
<keyword evidence="2" id="KW-0805">Transcription regulation</keyword>
<dbReference type="InterPro" id="IPR036388">
    <property type="entry name" value="WH-like_DNA-bd_sf"/>
</dbReference>
<feature type="compositionally biased region" description="Basic and acidic residues" evidence="5">
    <location>
        <begin position="192"/>
        <end position="207"/>
    </location>
</feature>
<dbReference type="SUPFAM" id="SSF88946">
    <property type="entry name" value="Sigma2 domain of RNA polymerase sigma factors"/>
    <property type="match status" value="1"/>
</dbReference>
<protein>
    <submittedName>
        <fullName evidence="8">Sigma-70 family RNA polymerase sigma factor</fullName>
    </submittedName>
</protein>
<dbReference type="GO" id="GO:0003677">
    <property type="term" value="F:DNA binding"/>
    <property type="evidence" value="ECO:0007669"/>
    <property type="project" value="InterPro"/>
</dbReference>
<dbReference type="InterPro" id="IPR013325">
    <property type="entry name" value="RNA_pol_sigma_r2"/>
</dbReference>
<dbReference type="GO" id="GO:0006352">
    <property type="term" value="P:DNA-templated transcription initiation"/>
    <property type="evidence" value="ECO:0007669"/>
    <property type="project" value="InterPro"/>
</dbReference>
<organism evidence="8 9">
    <name type="scientific">Membranihabitans marinus</name>
    <dbReference type="NCBI Taxonomy" id="1227546"/>
    <lineage>
        <taxon>Bacteria</taxon>
        <taxon>Pseudomonadati</taxon>
        <taxon>Bacteroidota</taxon>
        <taxon>Saprospiria</taxon>
        <taxon>Saprospirales</taxon>
        <taxon>Saprospiraceae</taxon>
        <taxon>Membranihabitans</taxon>
    </lineage>
</organism>
<dbReference type="Gene3D" id="1.10.1740.10">
    <property type="match status" value="1"/>
</dbReference>
<dbReference type="InterPro" id="IPR013249">
    <property type="entry name" value="RNA_pol_sigma70_r4_t2"/>
</dbReference>
<feature type="domain" description="RNA polymerase sigma-70 region 2" evidence="6">
    <location>
        <begin position="22"/>
        <end position="83"/>
    </location>
</feature>